<keyword evidence="1" id="KW-0472">Membrane</keyword>
<keyword evidence="1" id="KW-0812">Transmembrane</keyword>
<dbReference type="AlphaFoldDB" id="A0A6N8J6I7"/>
<organism evidence="2 3">
    <name type="scientific">Chitinophaga oryziterrae</name>
    <dbReference type="NCBI Taxonomy" id="1031224"/>
    <lineage>
        <taxon>Bacteria</taxon>
        <taxon>Pseudomonadati</taxon>
        <taxon>Bacteroidota</taxon>
        <taxon>Chitinophagia</taxon>
        <taxon>Chitinophagales</taxon>
        <taxon>Chitinophagaceae</taxon>
        <taxon>Chitinophaga</taxon>
    </lineage>
</organism>
<protein>
    <submittedName>
        <fullName evidence="2">Uncharacterized protein</fullName>
    </submittedName>
</protein>
<dbReference type="OrthoDB" id="672396at2"/>
<keyword evidence="1" id="KW-1133">Transmembrane helix</keyword>
<sequence>MTKAEFLDHTMPHQGIIYKVVNIYAEYKEDREDLLQEIWLATHKVPLYWMLGAILLSGISFYYLNVWYLHKRFGKRMLELKLLIAEFNEPDN</sequence>
<evidence type="ECO:0000313" key="2">
    <source>
        <dbReference type="EMBL" id="MVT39792.1"/>
    </source>
</evidence>
<gene>
    <name evidence="2" type="ORF">GO495_04290</name>
</gene>
<evidence type="ECO:0000256" key="1">
    <source>
        <dbReference type="SAM" id="Phobius"/>
    </source>
</evidence>
<dbReference type="Proteomes" id="UP000468388">
    <property type="component" value="Unassembled WGS sequence"/>
</dbReference>
<evidence type="ECO:0000313" key="3">
    <source>
        <dbReference type="Proteomes" id="UP000468388"/>
    </source>
</evidence>
<dbReference type="EMBL" id="WRXO01000001">
    <property type="protein sequence ID" value="MVT39792.1"/>
    <property type="molecule type" value="Genomic_DNA"/>
</dbReference>
<accession>A0A6N8J6I7</accession>
<feature type="transmembrane region" description="Helical" evidence="1">
    <location>
        <begin position="47"/>
        <end position="69"/>
    </location>
</feature>
<keyword evidence="3" id="KW-1185">Reference proteome</keyword>
<proteinExistence type="predicted"/>
<dbReference type="RefSeq" id="WP_157298439.1">
    <property type="nucleotide sequence ID" value="NZ_BAAAZB010000005.1"/>
</dbReference>
<comment type="caution">
    <text evidence="2">The sequence shown here is derived from an EMBL/GenBank/DDBJ whole genome shotgun (WGS) entry which is preliminary data.</text>
</comment>
<reference evidence="2 3" key="1">
    <citation type="submission" date="2019-12" db="EMBL/GenBank/DDBJ databases">
        <title>The draft genomic sequence of strain Chitinophaga oryziterrae JCM 16595.</title>
        <authorList>
            <person name="Zhang X."/>
        </authorList>
    </citation>
    <scope>NUCLEOTIDE SEQUENCE [LARGE SCALE GENOMIC DNA]</scope>
    <source>
        <strain evidence="2 3">JCM 16595</strain>
    </source>
</reference>
<name>A0A6N8J6I7_9BACT</name>